<protein>
    <submittedName>
        <fullName evidence="1">Uncharacterized protein</fullName>
    </submittedName>
</protein>
<accession>A0A0S2TG72</accession>
<gene>
    <name evidence="1" type="ORF">Tel_13990</name>
</gene>
<dbReference type="Proteomes" id="UP000055136">
    <property type="component" value="Chromosome"/>
</dbReference>
<dbReference type="KEGG" id="tee:Tel_13990"/>
<dbReference type="EMBL" id="CP013099">
    <property type="protein sequence ID" value="ALP54156.1"/>
    <property type="molecule type" value="Genomic_DNA"/>
</dbReference>
<proteinExistence type="predicted"/>
<evidence type="ECO:0000313" key="2">
    <source>
        <dbReference type="Proteomes" id="UP000055136"/>
    </source>
</evidence>
<sequence length="84" mass="9555">MPGAAAPQDAEVQLQSEGMNVYGQSELPKVLYIVPWKRRQPGEIEMPASKSLASDVLEPIDPEIFRRQIRYHELILQSQRTPQP</sequence>
<name>A0A0S2TG72_9GAMM</name>
<dbReference type="AlphaFoldDB" id="A0A0S2TG72"/>
<evidence type="ECO:0000313" key="1">
    <source>
        <dbReference type="EMBL" id="ALP54156.1"/>
    </source>
</evidence>
<keyword evidence="2" id="KW-1185">Reference proteome</keyword>
<organism evidence="1 2">
    <name type="scientific">Candidatus Tenderia electrophaga</name>
    <dbReference type="NCBI Taxonomy" id="1748243"/>
    <lineage>
        <taxon>Bacteria</taxon>
        <taxon>Pseudomonadati</taxon>
        <taxon>Pseudomonadota</taxon>
        <taxon>Gammaproteobacteria</taxon>
        <taxon>Candidatus Tenderiales</taxon>
        <taxon>Candidatus Tenderiaceae</taxon>
        <taxon>Candidatus Tenderia</taxon>
    </lineage>
</organism>
<dbReference type="STRING" id="1748243.Tel_13990"/>
<reference evidence="1" key="1">
    <citation type="submission" date="2015-10" db="EMBL/GenBank/DDBJ databases">
        <title>Description of Candidatus Tenderia electrophaga gen. nov, sp. nov., an Uncultivated Electroautotroph from a Biocathode Enrichment.</title>
        <authorList>
            <person name="Eddie B.J."/>
            <person name="Malanoski A.P."/>
            <person name="Wang Z."/>
            <person name="Hall R.J."/>
            <person name="Oh S.D."/>
            <person name="Heiner C."/>
            <person name="Lin B."/>
            <person name="Strycharz-Glaven S.M."/>
        </authorList>
    </citation>
    <scope>NUCLEOTIDE SEQUENCE [LARGE SCALE GENOMIC DNA]</scope>
    <source>
        <strain evidence="1">NRL1</strain>
    </source>
</reference>